<organism evidence="11 13">
    <name type="scientific">Streptococcus parasanguinis</name>
    <dbReference type="NCBI Taxonomy" id="1318"/>
    <lineage>
        <taxon>Bacteria</taxon>
        <taxon>Bacillati</taxon>
        <taxon>Bacillota</taxon>
        <taxon>Bacilli</taxon>
        <taxon>Lactobacillales</taxon>
        <taxon>Streptococcaceae</taxon>
        <taxon>Streptococcus</taxon>
    </lineage>
</organism>
<evidence type="ECO:0000256" key="3">
    <source>
        <dbReference type="ARBA" id="ARBA00022692"/>
    </source>
</evidence>
<dbReference type="Proteomes" id="UP000460220">
    <property type="component" value="Unassembled WGS sequence"/>
</dbReference>
<feature type="transmembrane region" description="Helical" evidence="7">
    <location>
        <begin position="26"/>
        <end position="45"/>
    </location>
</feature>
<proteinExistence type="inferred from homology"/>
<sequence>MAARDERTRTQVLQDRFRRFSRVEKAFYGSIVLTAVILAISIVFMQTRILQVQSELTDLNTELEAKKTELADVRQEVNELTRYDRLSQLASSQGMKLQKENRKTVSASSDE</sequence>
<evidence type="ECO:0000256" key="8">
    <source>
        <dbReference type="NCBIfam" id="TIGR02209"/>
    </source>
</evidence>
<dbReference type="RefSeq" id="WP_003003929.1">
    <property type="nucleotide sequence ID" value="NZ_CABIWQ010000006.1"/>
</dbReference>
<dbReference type="AlphaFoldDB" id="A0A359YG50"/>
<keyword evidence="2 7" id="KW-0132">Cell division</keyword>
<keyword evidence="9" id="KW-0175">Coiled coil</keyword>
<dbReference type="GO" id="GO:0032153">
    <property type="term" value="C:cell division site"/>
    <property type="evidence" value="ECO:0007669"/>
    <property type="project" value="UniProtKB-UniRule"/>
</dbReference>
<dbReference type="Proteomes" id="UP000430295">
    <property type="component" value="Unassembled WGS sequence"/>
</dbReference>
<keyword evidence="6 7" id="KW-0131">Cell cycle</keyword>
<name>A0A359YG50_STRPA</name>
<keyword evidence="5 7" id="KW-0472">Membrane</keyword>
<evidence type="ECO:0000256" key="2">
    <source>
        <dbReference type="ARBA" id="ARBA00022618"/>
    </source>
</evidence>
<evidence type="ECO:0000256" key="9">
    <source>
        <dbReference type="SAM" id="Coils"/>
    </source>
</evidence>
<evidence type="ECO:0000256" key="5">
    <source>
        <dbReference type="ARBA" id="ARBA00023136"/>
    </source>
</evidence>
<evidence type="ECO:0000313" key="12">
    <source>
        <dbReference type="EMBL" id="MTR67203.1"/>
    </source>
</evidence>
<evidence type="ECO:0000313" key="11">
    <source>
        <dbReference type="EMBL" id="MTR41692.1"/>
    </source>
</evidence>
<gene>
    <name evidence="7 11" type="primary">ftsL</name>
    <name evidence="12" type="ORF">GMC73_08180</name>
    <name evidence="11" type="ORF">GMC75_08485</name>
</gene>
<evidence type="ECO:0000313" key="14">
    <source>
        <dbReference type="Proteomes" id="UP000460220"/>
    </source>
</evidence>
<dbReference type="NCBIfam" id="TIGR02209">
    <property type="entry name" value="ftsL_broad"/>
    <property type="match status" value="1"/>
</dbReference>
<evidence type="ECO:0000313" key="13">
    <source>
        <dbReference type="Proteomes" id="UP000430295"/>
    </source>
</evidence>
<dbReference type="EMBL" id="WMYS01000005">
    <property type="protein sequence ID" value="MTR41692.1"/>
    <property type="molecule type" value="Genomic_DNA"/>
</dbReference>
<feature type="region of interest" description="Disordered" evidence="10">
    <location>
        <begin position="91"/>
        <end position="111"/>
    </location>
</feature>
<evidence type="ECO:0000256" key="6">
    <source>
        <dbReference type="ARBA" id="ARBA00023306"/>
    </source>
</evidence>
<evidence type="ECO:0000256" key="1">
    <source>
        <dbReference type="ARBA" id="ARBA00022475"/>
    </source>
</evidence>
<dbReference type="InterPro" id="IPR011922">
    <property type="entry name" value="Cell_div_FtsL"/>
</dbReference>
<protein>
    <recommendedName>
        <fullName evidence="7 8">Cell division protein FtsL</fullName>
    </recommendedName>
</protein>
<reference evidence="13 14" key="1">
    <citation type="journal article" date="2019" name="Nat. Med.">
        <title>A library of human gut bacterial isolates paired with longitudinal multiomics data enables mechanistic microbiome research.</title>
        <authorList>
            <person name="Poyet M."/>
            <person name="Groussin M."/>
            <person name="Gibbons S.M."/>
            <person name="Avila-Pacheco J."/>
            <person name="Jiang X."/>
            <person name="Kearney S.M."/>
            <person name="Perrotta A.R."/>
            <person name="Berdy B."/>
            <person name="Zhao S."/>
            <person name="Lieberman T.D."/>
            <person name="Swanson P.K."/>
            <person name="Smith M."/>
            <person name="Roesemann S."/>
            <person name="Alexander J.E."/>
            <person name="Rich S.A."/>
            <person name="Livny J."/>
            <person name="Vlamakis H."/>
            <person name="Clish C."/>
            <person name="Bullock K."/>
            <person name="Deik A."/>
            <person name="Scott J."/>
            <person name="Pierce K.A."/>
            <person name="Xavier R.J."/>
            <person name="Alm E.J."/>
        </authorList>
    </citation>
    <scope>NUCLEOTIDE SEQUENCE [LARGE SCALE GENOMIC DNA]</scope>
    <source>
        <strain evidence="12 14">BIOML-A12</strain>
        <strain evidence="11 13">BIOML-A18</strain>
    </source>
</reference>
<dbReference type="GO" id="GO:0005886">
    <property type="term" value="C:plasma membrane"/>
    <property type="evidence" value="ECO:0007669"/>
    <property type="project" value="UniProtKB-SubCell"/>
</dbReference>
<dbReference type="EMBL" id="WMYY01000008">
    <property type="protein sequence ID" value="MTR67203.1"/>
    <property type="molecule type" value="Genomic_DNA"/>
</dbReference>
<evidence type="ECO:0000256" key="7">
    <source>
        <dbReference type="HAMAP-Rule" id="MF_00910"/>
    </source>
</evidence>
<dbReference type="GeneID" id="10836547"/>
<evidence type="ECO:0000256" key="4">
    <source>
        <dbReference type="ARBA" id="ARBA00022989"/>
    </source>
</evidence>
<accession>A0A359YG50</accession>
<dbReference type="GO" id="GO:0043093">
    <property type="term" value="P:FtsZ-dependent cytokinesis"/>
    <property type="evidence" value="ECO:0007669"/>
    <property type="project" value="UniProtKB-UniRule"/>
</dbReference>
<dbReference type="HAMAP" id="MF_00910">
    <property type="entry name" value="FtsL"/>
    <property type="match status" value="1"/>
</dbReference>
<keyword evidence="1 7" id="KW-1003">Cell membrane</keyword>
<comment type="similarity">
    <text evidence="7">Belongs to the FtsL family.</text>
</comment>
<feature type="coiled-coil region" evidence="9">
    <location>
        <begin position="49"/>
        <end position="83"/>
    </location>
</feature>
<comment type="subcellular location">
    <subcellularLocation>
        <location evidence="7">Cell membrane</location>
        <topology evidence="7">Single-pass type II membrane protein</topology>
    </subcellularLocation>
    <text evidence="7">Localizes to the division septum where it forms a ring structure.</text>
</comment>
<keyword evidence="4 7" id="KW-1133">Transmembrane helix</keyword>
<comment type="caution">
    <text evidence="11">The sequence shown here is derived from an EMBL/GenBank/DDBJ whole genome shotgun (WGS) entry which is preliminary data.</text>
</comment>
<comment type="function">
    <text evidence="7">Essential cell division protein.</text>
</comment>
<evidence type="ECO:0000256" key="10">
    <source>
        <dbReference type="SAM" id="MobiDB-lite"/>
    </source>
</evidence>
<keyword evidence="3 7" id="KW-0812">Transmembrane</keyword>